<organism evidence="8 9">
    <name type="scientific">Fusarium acutatum</name>
    <dbReference type="NCBI Taxonomy" id="78861"/>
    <lineage>
        <taxon>Eukaryota</taxon>
        <taxon>Fungi</taxon>
        <taxon>Dikarya</taxon>
        <taxon>Ascomycota</taxon>
        <taxon>Pezizomycotina</taxon>
        <taxon>Sordariomycetes</taxon>
        <taxon>Hypocreomycetidae</taxon>
        <taxon>Hypocreales</taxon>
        <taxon>Nectriaceae</taxon>
        <taxon>Fusarium</taxon>
        <taxon>Fusarium fujikuroi species complex</taxon>
    </lineage>
</organism>
<dbReference type="Pfam" id="PF01476">
    <property type="entry name" value="LysM"/>
    <property type="match status" value="1"/>
</dbReference>
<dbReference type="InterPro" id="IPR052210">
    <property type="entry name" value="LysM1-like"/>
</dbReference>
<evidence type="ECO:0000256" key="5">
    <source>
        <dbReference type="SAM" id="MobiDB-lite"/>
    </source>
</evidence>
<evidence type="ECO:0000313" key="9">
    <source>
        <dbReference type="Proteomes" id="UP000536711"/>
    </source>
</evidence>
<evidence type="ECO:0000256" key="1">
    <source>
        <dbReference type="ARBA" id="ARBA00022669"/>
    </source>
</evidence>
<protein>
    <recommendedName>
        <fullName evidence="7">LysM domain-containing protein</fullName>
    </recommendedName>
</protein>
<feature type="chain" id="PRO_5034720905" description="LysM domain-containing protein" evidence="6">
    <location>
        <begin position="21"/>
        <end position="295"/>
    </location>
</feature>
<feature type="domain" description="LysM" evidence="7">
    <location>
        <begin position="161"/>
        <end position="207"/>
    </location>
</feature>
<reference evidence="8 9" key="1">
    <citation type="submission" date="2020-01" db="EMBL/GenBank/DDBJ databases">
        <title>Identification and distribution of gene clusters putatively required for synthesis of sphingolipid metabolism inhibitors in phylogenetically diverse species of the filamentous fungus Fusarium.</title>
        <authorList>
            <person name="Kim H.-S."/>
            <person name="Busman M."/>
            <person name="Brown D.W."/>
            <person name="Divon H."/>
            <person name="Uhlig S."/>
            <person name="Proctor R.H."/>
        </authorList>
    </citation>
    <scope>NUCLEOTIDE SEQUENCE [LARGE SCALE GENOMIC DNA]</scope>
    <source>
        <strain evidence="8 9">NRRL 13308</strain>
    </source>
</reference>
<dbReference type="Proteomes" id="UP000536711">
    <property type="component" value="Unassembled WGS sequence"/>
</dbReference>
<feature type="region of interest" description="Disordered" evidence="5">
    <location>
        <begin position="81"/>
        <end position="142"/>
    </location>
</feature>
<dbReference type="PROSITE" id="PS51782">
    <property type="entry name" value="LYSM"/>
    <property type="match status" value="2"/>
</dbReference>
<dbReference type="InterPro" id="IPR018392">
    <property type="entry name" value="LysM"/>
</dbReference>
<proteinExistence type="inferred from homology"/>
<dbReference type="InterPro" id="IPR036779">
    <property type="entry name" value="LysM_dom_sf"/>
</dbReference>
<keyword evidence="1" id="KW-0147">Chitin-binding</keyword>
<keyword evidence="3" id="KW-0843">Virulence</keyword>
<sequence>MHLVTLLAASLVLQLPYAFATPYRRDLKCKYETNPLPGQTCEIFAEDWSITLDEFMALNPGIECPKLDPIGSYCVERAVGKDEPAGDESKPASPTSSDEPSYHKTPDAPSDVESVSIPNSDDESSTKPTIPQKPSLAGECCGNGIQTPEPIQEGMVDNCNKFHYVSPTTTCQGVLDYYKISLADFIKWNPAVGEDCTNLWAGTNACVCVKGYTFSPTRDIKLNAVGYNGFATPSPIQAGLVKNCVKFHYIGAGTTCHEVLHHYKITMPQFAQWNPAVGEDCKTLWKGTYACVAAI</sequence>
<comment type="caution">
    <text evidence="8">The sequence shown here is derived from an EMBL/GenBank/DDBJ whole genome shotgun (WGS) entry which is preliminary data.</text>
</comment>
<dbReference type="AlphaFoldDB" id="A0A8H4JL33"/>
<accession>A0A8H4JL33</accession>
<name>A0A8H4JL33_9HYPO</name>
<evidence type="ECO:0000256" key="6">
    <source>
        <dbReference type="SAM" id="SignalP"/>
    </source>
</evidence>
<dbReference type="PANTHER" id="PTHR34997:SF2">
    <property type="entry name" value="LYSM DOMAIN-CONTAINING PROTEIN-RELATED"/>
    <property type="match status" value="1"/>
</dbReference>
<evidence type="ECO:0000256" key="4">
    <source>
        <dbReference type="ARBA" id="ARBA00044955"/>
    </source>
</evidence>
<dbReference type="OrthoDB" id="2281372at2759"/>
<evidence type="ECO:0000256" key="2">
    <source>
        <dbReference type="ARBA" id="ARBA00022729"/>
    </source>
</evidence>
<dbReference type="SUPFAM" id="SSF54106">
    <property type="entry name" value="LysM domain"/>
    <property type="match status" value="2"/>
</dbReference>
<feature type="signal peptide" evidence="6">
    <location>
        <begin position="1"/>
        <end position="20"/>
    </location>
</feature>
<gene>
    <name evidence="8" type="ORF">FACUT_9186</name>
</gene>
<feature type="compositionally biased region" description="Basic and acidic residues" evidence="5">
    <location>
        <begin position="81"/>
        <end position="90"/>
    </location>
</feature>
<evidence type="ECO:0000256" key="3">
    <source>
        <dbReference type="ARBA" id="ARBA00023026"/>
    </source>
</evidence>
<dbReference type="Gene3D" id="3.10.350.10">
    <property type="entry name" value="LysM domain"/>
    <property type="match status" value="3"/>
</dbReference>
<dbReference type="GO" id="GO:0008061">
    <property type="term" value="F:chitin binding"/>
    <property type="evidence" value="ECO:0007669"/>
    <property type="project" value="UniProtKB-KW"/>
</dbReference>
<dbReference type="EMBL" id="JAADJF010000264">
    <property type="protein sequence ID" value="KAF4429443.1"/>
    <property type="molecule type" value="Genomic_DNA"/>
</dbReference>
<keyword evidence="9" id="KW-1185">Reference proteome</keyword>
<evidence type="ECO:0000259" key="7">
    <source>
        <dbReference type="PROSITE" id="PS51782"/>
    </source>
</evidence>
<feature type="domain" description="LysM" evidence="7">
    <location>
        <begin position="246"/>
        <end position="292"/>
    </location>
</feature>
<comment type="similarity">
    <text evidence="4">Belongs to the secreted LysM effector family.</text>
</comment>
<evidence type="ECO:0000313" key="8">
    <source>
        <dbReference type="EMBL" id="KAF4429443.1"/>
    </source>
</evidence>
<dbReference type="PANTHER" id="PTHR34997">
    <property type="entry name" value="AM15"/>
    <property type="match status" value="1"/>
</dbReference>
<keyword evidence="2 6" id="KW-0732">Signal</keyword>